<evidence type="ECO:0000256" key="2">
    <source>
        <dbReference type="SAM" id="MobiDB-lite"/>
    </source>
</evidence>
<sequence>MHEAAMKGRPFWRRLGTFMLGCAFLGSGACNWVPQAAPTQYMVRHGARSKQNREGINYKLLAMTPDIADILSAEVPPTLSSLDKTTRRYGQNDHIGPGDVLDITIFELGNGLFSSSDRGVGGGGSGASSTPVATAPPRISTQKLPPTQVEGNGTIMVPYVGTLHVAGMTPIQVAHLIQNHLWGKSQDPQVMVRIANDIGNTVIVSGEVKKPGRVVLSLADERLSDLVAIAGGASYPPSDTEIELVRHGHVGMTDLSTLENRPEEDIRADPGDRLRVIYQPRTYTAFGAVGQSQARNEIKFGTANLTLAGALARVGGPSAQMADPEAVYLLRYEDSIVAHKLGLEPSRYGKGWPVVYELNLLDPEQYFLARQIPMKDHDILLFANAATDRYYQINQLIGTLLGEASMAGLYAVR</sequence>
<accession>A0A4Y6UD73</accession>
<dbReference type="GO" id="GO:0015159">
    <property type="term" value="F:polysaccharide transmembrane transporter activity"/>
    <property type="evidence" value="ECO:0007669"/>
    <property type="project" value="InterPro"/>
</dbReference>
<evidence type="ECO:0000313" key="5">
    <source>
        <dbReference type="EMBL" id="QDH14341.1"/>
    </source>
</evidence>
<dbReference type="EMBL" id="CP038231">
    <property type="protein sequence ID" value="QDH14341.1"/>
    <property type="molecule type" value="Genomic_DNA"/>
</dbReference>
<dbReference type="KEGG" id="swf:E3E12_03495"/>
<dbReference type="PANTHER" id="PTHR33619">
    <property type="entry name" value="POLYSACCHARIDE EXPORT PROTEIN GFCE-RELATED"/>
    <property type="match status" value="1"/>
</dbReference>
<name>A0A4Y6UD73_9PROT</name>
<evidence type="ECO:0000256" key="1">
    <source>
        <dbReference type="ARBA" id="ARBA00022729"/>
    </source>
</evidence>
<proteinExistence type="predicted"/>
<dbReference type="Pfam" id="PF02563">
    <property type="entry name" value="Poly_export"/>
    <property type="match status" value="1"/>
</dbReference>
<feature type="domain" description="Polysaccharide export protein N-terminal" evidence="3">
    <location>
        <begin position="91"/>
        <end position="194"/>
    </location>
</feature>
<feature type="domain" description="Soluble ligand binding" evidence="4">
    <location>
        <begin position="202"/>
        <end position="246"/>
    </location>
</feature>
<dbReference type="InterPro" id="IPR019554">
    <property type="entry name" value="Soluble_ligand-bd"/>
</dbReference>
<evidence type="ECO:0000259" key="4">
    <source>
        <dbReference type="Pfam" id="PF10531"/>
    </source>
</evidence>
<organism evidence="5 6">
    <name type="scientific">Formicincola oecophyllae</name>
    <dbReference type="NCBI Taxonomy" id="2558361"/>
    <lineage>
        <taxon>Bacteria</taxon>
        <taxon>Pseudomonadati</taxon>
        <taxon>Pseudomonadota</taxon>
        <taxon>Alphaproteobacteria</taxon>
        <taxon>Acetobacterales</taxon>
        <taxon>Acetobacteraceae</taxon>
        <taxon>Formicincola</taxon>
    </lineage>
</organism>
<evidence type="ECO:0000259" key="3">
    <source>
        <dbReference type="Pfam" id="PF02563"/>
    </source>
</evidence>
<dbReference type="Proteomes" id="UP000318709">
    <property type="component" value="Chromosome"/>
</dbReference>
<dbReference type="Pfam" id="PF10531">
    <property type="entry name" value="SLBB"/>
    <property type="match status" value="1"/>
</dbReference>
<evidence type="ECO:0000313" key="6">
    <source>
        <dbReference type="Proteomes" id="UP000318709"/>
    </source>
</evidence>
<dbReference type="Gene3D" id="3.10.560.10">
    <property type="entry name" value="Outer membrane lipoprotein wza domain like"/>
    <property type="match status" value="2"/>
</dbReference>
<dbReference type="OrthoDB" id="7198507at2"/>
<dbReference type="AlphaFoldDB" id="A0A4Y6UD73"/>
<dbReference type="InterPro" id="IPR049712">
    <property type="entry name" value="Poly_export"/>
</dbReference>
<keyword evidence="1" id="KW-0732">Signal</keyword>
<feature type="region of interest" description="Disordered" evidence="2">
    <location>
        <begin position="117"/>
        <end position="143"/>
    </location>
</feature>
<dbReference type="Gene3D" id="3.30.1950.10">
    <property type="entry name" value="wza like domain"/>
    <property type="match status" value="1"/>
</dbReference>
<gene>
    <name evidence="5" type="ORF">E3E12_03495</name>
</gene>
<reference evidence="5 6" key="1">
    <citation type="submission" date="2019-03" db="EMBL/GenBank/DDBJ databases">
        <title>The complete genome sequence of Swingsia_sp. F3b2 LMG30590(T).</title>
        <authorList>
            <person name="Chua K.-O."/>
            <person name="Chan K.-G."/>
            <person name="See-Too W.-S."/>
        </authorList>
    </citation>
    <scope>NUCLEOTIDE SEQUENCE [LARGE SCALE GENOMIC DNA]</scope>
    <source>
        <strain evidence="5 6">F3b2</strain>
    </source>
</reference>
<protein>
    <submittedName>
        <fullName evidence="5">Polysaccharide export protein</fullName>
    </submittedName>
</protein>
<keyword evidence="6" id="KW-1185">Reference proteome</keyword>
<dbReference type="PROSITE" id="PS51257">
    <property type="entry name" value="PROKAR_LIPOPROTEIN"/>
    <property type="match status" value="1"/>
</dbReference>
<dbReference type="PANTHER" id="PTHR33619:SF3">
    <property type="entry name" value="POLYSACCHARIDE EXPORT PROTEIN GFCE-RELATED"/>
    <property type="match status" value="1"/>
</dbReference>
<dbReference type="InterPro" id="IPR003715">
    <property type="entry name" value="Poly_export_N"/>
</dbReference>